<protein>
    <recommendedName>
        <fullName evidence="2">chitinase</fullName>
        <ecNumber evidence="2">3.2.1.14</ecNumber>
    </recommendedName>
</protein>
<dbReference type="PROSITE" id="PS01095">
    <property type="entry name" value="GH18_1"/>
    <property type="match status" value="1"/>
</dbReference>
<sequence>MTQIHLIGYLSLKDLKYFKEEDIKKSEIINLAFAKIVEGKVISDVSDYLSYIIKARTINPNIRFVLSIGGWGAGGFSTASKTAKSRKKLIESAIDIVEEASLDGIDIDWEYPCISIAGIDAAKEDKENFTHLIKEFRMNLDRRDMHNALLTIAAAGDEYFTRCTRMDEIHQYLDYIQLMTYDLRGGFTVVTGHHANLYSCELDLSRVSADKAVRNYLKAGVPTGKLVLGAAFYSRMWKGVPNVQNGLMQMAKTTGGYGPDFHDLLTGYINKNGFTRYWDSQAKAPYLFNGDCFISYEDQDSIYYKLDYIRQRGLYGLMYWEYGTDISGTLLSFIDKERKNCLTGSEKEEKVNGEMVSRS</sequence>
<comment type="catalytic activity">
    <reaction evidence="1">
        <text>Random endo-hydrolysis of N-acetyl-beta-D-glucosaminide (1-&gt;4)-beta-linkages in chitin and chitodextrins.</text>
        <dbReference type="EC" id="3.2.1.14"/>
    </reaction>
</comment>
<proteinExistence type="inferred from homology"/>
<comment type="caution">
    <text evidence="9">The sequence shown here is derived from an EMBL/GenBank/DDBJ whole genome shotgun (WGS) entry which is preliminary data.</text>
</comment>
<dbReference type="RefSeq" id="WP_281811267.1">
    <property type="nucleotide sequence ID" value="NZ_BRLB01000001.1"/>
</dbReference>
<evidence type="ECO:0000256" key="4">
    <source>
        <dbReference type="ARBA" id="ARBA00023024"/>
    </source>
</evidence>
<reference evidence="9" key="1">
    <citation type="submission" date="2022-06" db="EMBL/GenBank/DDBJ databases">
        <title>Vallitalea longa sp. nov., an anaerobic bacterium isolated from marine sediment.</title>
        <authorList>
            <person name="Hirano S."/>
            <person name="Terahara T."/>
            <person name="Mori K."/>
            <person name="Hamada M."/>
            <person name="Matsumoto R."/>
            <person name="Kobayashi T."/>
        </authorList>
    </citation>
    <scope>NUCLEOTIDE SEQUENCE</scope>
    <source>
        <strain evidence="9">SH18-1</strain>
    </source>
</reference>
<dbReference type="InterPro" id="IPR017853">
    <property type="entry name" value="GH"/>
</dbReference>
<dbReference type="InterPro" id="IPR001579">
    <property type="entry name" value="Glyco_hydro_18_chit_AS"/>
</dbReference>
<accession>A0A9W6DD85</accession>
<dbReference type="SUPFAM" id="SSF54556">
    <property type="entry name" value="Chitinase insertion domain"/>
    <property type="match status" value="1"/>
</dbReference>
<evidence type="ECO:0000256" key="2">
    <source>
        <dbReference type="ARBA" id="ARBA00012729"/>
    </source>
</evidence>
<dbReference type="SUPFAM" id="SSF51445">
    <property type="entry name" value="(Trans)glycosidases"/>
    <property type="match status" value="1"/>
</dbReference>
<dbReference type="EC" id="3.2.1.14" evidence="2"/>
<evidence type="ECO:0000256" key="5">
    <source>
        <dbReference type="ARBA" id="ARBA00023295"/>
    </source>
</evidence>
<organism evidence="9 10">
    <name type="scientific">Vallitalea longa</name>
    <dbReference type="NCBI Taxonomy" id="2936439"/>
    <lineage>
        <taxon>Bacteria</taxon>
        <taxon>Bacillati</taxon>
        <taxon>Bacillota</taxon>
        <taxon>Clostridia</taxon>
        <taxon>Lachnospirales</taxon>
        <taxon>Vallitaleaceae</taxon>
        <taxon>Vallitalea</taxon>
    </lineage>
</organism>
<keyword evidence="4" id="KW-0119">Carbohydrate metabolism</keyword>
<dbReference type="Gene3D" id="3.10.50.10">
    <property type="match status" value="1"/>
</dbReference>
<dbReference type="GO" id="GO:0008061">
    <property type="term" value="F:chitin binding"/>
    <property type="evidence" value="ECO:0007669"/>
    <property type="project" value="InterPro"/>
</dbReference>
<dbReference type="InterPro" id="IPR050314">
    <property type="entry name" value="Glycosyl_Hydrlase_18"/>
</dbReference>
<evidence type="ECO:0000256" key="3">
    <source>
        <dbReference type="ARBA" id="ARBA00022801"/>
    </source>
</evidence>
<evidence type="ECO:0000313" key="9">
    <source>
        <dbReference type="EMBL" id="GKX27705.1"/>
    </source>
</evidence>
<gene>
    <name evidence="9" type="ORF">SH1V18_01850</name>
</gene>
<dbReference type="Gene3D" id="3.20.20.80">
    <property type="entry name" value="Glycosidases"/>
    <property type="match status" value="1"/>
</dbReference>
<dbReference type="InterPro" id="IPR001223">
    <property type="entry name" value="Glyco_hydro18_cat"/>
</dbReference>
<keyword evidence="10" id="KW-1185">Reference proteome</keyword>
<dbReference type="InterPro" id="IPR011583">
    <property type="entry name" value="Chitinase_II/V-like_cat"/>
</dbReference>
<dbReference type="PANTHER" id="PTHR11177">
    <property type="entry name" value="CHITINASE"/>
    <property type="match status" value="1"/>
</dbReference>
<dbReference type="PANTHER" id="PTHR11177:SF317">
    <property type="entry name" value="CHITINASE 12-RELATED"/>
    <property type="match status" value="1"/>
</dbReference>
<dbReference type="SMART" id="SM00636">
    <property type="entry name" value="Glyco_18"/>
    <property type="match status" value="1"/>
</dbReference>
<comment type="similarity">
    <text evidence="7">Belongs to the glycosyl hydrolase 18 family.</text>
</comment>
<dbReference type="Proteomes" id="UP001144256">
    <property type="component" value="Unassembled WGS sequence"/>
</dbReference>
<dbReference type="GO" id="GO:0005975">
    <property type="term" value="P:carbohydrate metabolic process"/>
    <property type="evidence" value="ECO:0007669"/>
    <property type="project" value="InterPro"/>
</dbReference>
<dbReference type="GO" id="GO:0006032">
    <property type="term" value="P:chitin catabolic process"/>
    <property type="evidence" value="ECO:0007669"/>
    <property type="project" value="UniProtKB-KW"/>
</dbReference>
<keyword evidence="5 6" id="KW-0326">Glycosidase</keyword>
<dbReference type="Pfam" id="PF00704">
    <property type="entry name" value="Glyco_hydro_18"/>
    <property type="match status" value="1"/>
</dbReference>
<evidence type="ECO:0000313" key="10">
    <source>
        <dbReference type="Proteomes" id="UP001144256"/>
    </source>
</evidence>
<feature type="domain" description="GH18" evidence="8">
    <location>
        <begin position="4"/>
        <end position="341"/>
    </location>
</feature>
<dbReference type="EMBL" id="BRLB01000001">
    <property type="protein sequence ID" value="GKX27705.1"/>
    <property type="molecule type" value="Genomic_DNA"/>
</dbReference>
<evidence type="ECO:0000256" key="6">
    <source>
        <dbReference type="RuleBase" id="RU000489"/>
    </source>
</evidence>
<dbReference type="GO" id="GO:0008843">
    <property type="term" value="F:endochitinase activity"/>
    <property type="evidence" value="ECO:0007669"/>
    <property type="project" value="UniProtKB-EC"/>
</dbReference>
<dbReference type="InterPro" id="IPR029070">
    <property type="entry name" value="Chitinase_insertion_sf"/>
</dbReference>
<keyword evidence="4" id="KW-0146">Chitin degradation</keyword>
<evidence type="ECO:0000259" key="8">
    <source>
        <dbReference type="PROSITE" id="PS51910"/>
    </source>
</evidence>
<name>A0A9W6DD85_9FIRM</name>
<evidence type="ECO:0000256" key="1">
    <source>
        <dbReference type="ARBA" id="ARBA00000822"/>
    </source>
</evidence>
<keyword evidence="4" id="KW-0624">Polysaccharide degradation</keyword>
<dbReference type="PROSITE" id="PS51910">
    <property type="entry name" value="GH18_2"/>
    <property type="match status" value="1"/>
</dbReference>
<evidence type="ECO:0000256" key="7">
    <source>
        <dbReference type="RuleBase" id="RU004453"/>
    </source>
</evidence>
<keyword evidence="3 6" id="KW-0378">Hydrolase</keyword>
<dbReference type="AlphaFoldDB" id="A0A9W6DD85"/>